<proteinExistence type="predicted"/>
<organism evidence="2 3">
    <name type="scientific">Actinokineospora soli</name>
    <dbReference type="NCBI Taxonomy" id="1048753"/>
    <lineage>
        <taxon>Bacteria</taxon>
        <taxon>Bacillati</taxon>
        <taxon>Actinomycetota</taxon>
        <taxon>Actinomycetes</taxon>
        <taxon>Pseudonocardiales</taxon>
        <taxon>Pseudonocardiaceae</taxon>
        <taxon>Actinokineospora</taxon>
    </lineage>
</organism>
<evidence type="ECO:0000313" key="2">
    <source>
        <dbReference type="EMBL" id="MFC7614385.1"/>
    </source>
</evidence>
<gene>
    <name evidence="2" type="ORF">ACFQV2_13505</name>
</gene>
<evidence type="ECO:0000313" key="3">
    <source>
        <dbReference type="Proteomes" id="UP001596512"/>
    </source>
</evidence>
<sequence length="198" mass="20884">MARPPPRRRRAARRRGRGADVGELAGAVVEWRGADGVRDRAGVLSEDGALALPDAAGRTVCLRLPAPWRATERADACAVVPDRPDADVRVAVARQARVGVVFEGLADDRVAGSRAVVRVTLLDPADAASTERGRLDGSGHYQPRRALAGQTACVTTPPGWEVRSPETDERDGARCTRTPVADPHGDLVFTLVATDGGG</sequence>
<accession>A0ABW2TKW1</accession>
<feature type="compositionally biased region" description="Basic and acidic residues" evidence="1">
    <location>
        <begin position="163"/>
        <end position="174"/>
    </location>
</feature>
<reference evidence="3" key="1">
    <citation type="journal article" date="2019" name="Int. J. Syst. Evol. Microbiol.">
        <title>The Global Catalogue of Microorganisms (GCM) 10K type strain sequencing project: providing services to taxonomists for standard genome sequencing and annotation.</title>
        <authorList>
            <consortium name="The Broad Institute Genomics Platform"/>
            <consortium name="The Broad Institute Genome Sequencing Center for Infectious Disease"/>
            <person name="Wu L."/>
            <person name="Ma J."/>
        </authorList>
    </citation>
    <scope>NUCLEOTIDE SEQUENCE [LARGE SCALE GENOMIC DNA]</scope>
    <source>
        <strain evidence="3">JCM 17695</strain>
    </source>
</reference>
<dbReference type="EMBL" id="JBHTEY010000004">
    <property type="protein sequence ID" value="MFC7614385.1"/>
    <property type="molecule type" value="Genomic_DNA"/>
</dbReference>
<evidence type="ECO:0000256" key="1">
    <source>
        <dbReference type="SAM" id="MobiDB-lite"/>
    </source>
</evidence>
<protein>
    <submittedName>
        <fullName evidence="2">Uncharacterized protein</fullName>
    </submittedName>
</protein>
<comment type="caution">
    <text evidence="2">The sequence shown here is derived from an EMBL/GenBank/DDBJ whole genome shotgun (WGS) entry which is preliminary data.</text>
</comment>
<name>A0ABW2TKW1_9PSEU</name>
<feature type="region of interest" description="Disordered" evidence="1">
    <location>
        <begin position="155"/>
        <end position="180"/>
    </location>
</feature>
<dbReference type="Proteomes" id="UP001596512">
    <property type="component" value="Unassembled WGS sequence"/>
</dbReference>
<keyword evidence="3" id="KW-1185">Reference proteome</keyword>